<name>X1SRR7_9ZZZZ</name>
<feature type="non-terminal residue" evidence="2">
    <location>
        <position position="195"/>
    </location>
</feature>
<sequence>MTKKILVTGGAGFIGSNFIRHILNQHQDWQVINLDKLTYAGNLGNLKDIENNSRYRFVKGDITDRELIGNLLQDKIDAIINFAAESHVDRSILDASPFVETNIKGTQVLLEGARQYRVERFIQVSTDEVYGSIETGKFTEESPFSPNSPYAATKAAADLLCQAYQKTYQLPVIITRCSNNLGPPLPLLPAVPKSP</sequence>
<feature type="domain" description="NAD(P)-binding" evidence="1">
    <location>
        <begin position="6"/>
        <end position="183"/>
    </location>
</feature>
<dbReference type="InterPro" id="IPR016040">
    <property type="entry name" value="NAD(P)-bd_dom"/>
</dbReference>
<dbReference type="Pfam" id="PF16363">
    <property type="entry name" value="GDP_Man_Dehyd"/>
    <property type="match status" value="1"/>
</dbReference>
<dbReference type="FunFam" id="3.40.50.720:FF:000304">
    <property type="entry name" value="UDP-glucose 4,6-dehydratase"/>
    <property type="match status" value="1"/>
</dbReference>
<comment type="caution">
    <text evidence="2">The sequence shown here is derived from an EMBL/GenBank/DDBJ whole genome shotgun (WGS) entry which is preliminary data.</text>
</comment>
<dbReference type="AlphaFoldDB" id="X1SRR7"/>
<dbReference type="PANTHER" id="PTHR43000">
    <property type="entry name" value="DTDP-D-GLUCOSE 4,6-DEHYDRATASE-RELATED"/>
    <property type="match status" value="1"/>
</dbReference>
<proteinExistence type="predicted"/>
<dbReference type="EMBL" id="BARW01008215">
    <property type="protein sequence ID" value="GAI81841.1"/>
    <property type="molecule type" value="Genomic_DNA"/>
</dbReference>
<evidence type="ECO:0000259" key="1">
    <source>
        <dbReference type="Pfam" id="PF16363"/>
    </source>
</evidence>
<dbReference type="Gene3D" id="3.40.50.720">
    <property type="entry name" value="NAD(P)-binding Rossmann-like Domain"/>
    <property type="match status" value="1"/>
</dbReference>
<organism evidence="2">
    <name type="scientific">marine sediment metagenome</name>
    <dbReference type="NCBI Taxonomy" id="412755"/>
    <lineage>
        <taxon>unclassified sequences</taxon>
        <taxon>metagenomes</taxon>
        <taxon>ecological metagenomes</taxon>
    </lineage>
</organism>
<dbReference type="GO" id="GO:0009225">
    <property type="term" value="P:nucleotide-sugar metabolic process"/>
    <property type="evidence" value="ECO:0007669"/>
    <property type="project" value="UniProtKB-ARBA"/>
</dbReference>
<evidence type="ECO:0000313" key="2">
    <source>
        <dbReference type="EMBL" id="GAI81841.1"/>
    </source>
</evidence>
<dbReference type="SUPFAM" id="SSF51735">
    <property type="entry name" value="NAD(P)-binding Rossmann-fold domains"/>
    <property type="match status" value="1"/>
</dbReference>
<protein>
    <recommendedName>
        <fullName evidence="1">NAD(P)-binding domain-containing protein</fullName>
    </recommendedName>
</protein>
<dbReference type="InterPro" id="IPR036291">
    <property type="entry name" value="NAD(P)-bd_dom_sf"/>
</dbReference>
<reference evidence="2" key="1">
    <citation type="journal article" date="2014" name="Front. Microbiol.">
        <title>High frequency of phylogenetically diverse reductive dehalogenase-homologous genes in deep subseafloor sedimentary metagenomes.</title>
        <authorList>
            <person name="Kawai M."/>
            <person name="Futagami T."/>
            <person name="Toyoda A."/>
            <person name="Takaki Y."/>
            <person name="Nishi S."/>
            <person name="Hori S."/>
            <person name="Arai W."/>
            <person name="Tsubouchi T."/>
            <person name="Morono Y."/>
            <person name="Uchiyama I."/>
            <person name="Ito T."/>
            <person name="Fujiyama A."/>
            <person name="Inagaki F."/>
            <person name="Takami H."/>
        </authorList>
    </citation>
    <scope>NUCLEOTIDE SEQUENCE</scope>
    <source>
        <strain evidence="2">Expedition CK06-06</strain>
    </source>
</reference>
<accession>X1SRR7</accession>
<gene>
    <name evidence="2" type="ORF">S12H4_16912</name>
</gene>